<dbReference type="CDD" id="cd00067">
    <property type="entry name" value="GAL4"/>
    <property type="match status" value="1"/>
</dbReference>
<dbReference type="GO" id="GO:0001080">
    <property type="term" value="P:nitrogen catabolite activation of transcription from RNA polymerase II promoter"/>
    <property type="evidence" value="ECO:0007669"/>
    <property type="project" value="TreeGrafter"/>
</dbReference>
<dbReference type="InterPro" id="IPR036864">
    <property type="entry name" value="Zn2-C6_fun-type_DNA-bd_sf"/>
</dbReference>
<feature type="domain" description="Zn(2)-C6 fungal-type" evidence="3">
    <location>
        <begin position="51"/>
        <end position="83"/>
    </location>
</feature>
<dbReference type="Pfam" id="PF00172">
    <property type="entry name" value="Zn_clus"/>
    <property type="match status" value="1"/>
</dbReference>
<sequence length="655" mass="73376">MNNNSPIGHSPTDTSGSISQQAALALPSPSVQNQIHELAKTLPPPRKQNIACDACRQRKVKCHQLPGQSKCQHCMVKNYPCTHHAQQATSEKKRISTVSRRPRAYTTNAQQSPRTPEKPSYLVSPAPPSPQPTLSPYSQATFGPPVRRNTSFTDLLAYLLSPPDEVNDVDGYQEPTHRINPWKDWGEVAYKLQDEHFRIEFALDLVEVYFQVVHTRLPFLNPTHFRARLNQFSCTRRRRGGPLHPALMATVVAWGAKFSEHPLLVADRLNSSSRQSSLAKTLIVRAREVAEALKVHRVPAAEHVVIALLIEPLQSRTLPIVPSLFPRFWLTSAIRQLFDLQINHKSVISNIQDPEARGTMIFAWWMACLSDAYGAAYYRRKPQVEDDDYDVDFYTVDPVSMDSDGQAKPDPREHLEFLGYYRAAHALARISRHMSKNLWIPTTDSEGVPVEVLRGIMHQLNEWRVQYLPRVGVPTDFAAEWDFVSAVSACASDATFHIMWIILFNALDDRGIRESLGSPHSTALGLQEQIEELKIKVLEEALHGAMRIAGLAGVPAVMHVSCNYAGVLLARFGRPEVQNCIEGLEQYSYSYEEAADQAQELHRLFTLARAGQTDFAHMASTELQVSPPTQQARSLAQPPSPVGLGNGIYPDARTF</sequence>
<keyword evidence="5" id="KW-1185">Reference proteome</keyword>
<evidence type="ECO:0000313" key="4">
    <source>
        <dbReference type="EMBL" id="KAI0301161.1"/>
    </source>
</evidence>
<name>A0AAD4QNM2_9AGAM</name>
<dbReference type="InterPro" id="IPR001138">
    <property type="entry name" value="Zn2Cys6_DnaBD"/>
</dbReference>
<gene>
    <name evidence="4" type="ORF">B0F90DRAFT_1911917</name>
</gene>
<feature type="compositionally biased region" description="Polar residues" evidence="2">
    <location>
        <begin position="1"/>
        <end position="22"/>
    </location>
</feature>
<protein>
    <recommendedName>
        <fullName evidence="3">Zn(2)-C6 fungal-type domain-containing protein</fullName>
    </recommendedName>
</protein>
<accession>A0AAD4QNM2</accession>
<dbReference type="PANTHER" id="PTHR31668">
    <property type="entry name" value="GLUCOSE TRANSPORT TRANSCRIPTION REGULATOR RGT1-RELATED-RELATED"/>
    <property type="match status" value="1"/>
</dbReference>
<proteinExistence type="predicted"/>
<dbReference type="GO" id="GO:0005634">
    <property type="term" value="C:nucleus"/>
    <property type="evidence" value="ECO:0007669"/>
    <property type="project" value="TreeGrafter"/>
</dbReference>
<evidence type="ECO:0000256" key="2">
    <source>
        <dbReference type="SAM" id="MobiDB-lite"/>
    </source>
</evidence>
<dbReference type="GO" id="GO:0000981">
    <property type="term" value="F:DNA-binding transcription factor activity, RNA polymerase II-specific"/>
    <property type="evidence" value="ECO:0007669"/>
    <property type="project" value="InterPro"/>
</dbReference>
<dbReference type="PROSITE" id="PS50048">
    <property type="entry name" value="ZN2_CY6_FUNGAL_2"/>
    <property type="match status" value="1"/>
</dbReference>
<evidence type="ECO:0000313" key="5">
    <source>
        <dbReference type="Proteomes" id="UP001203297"/>
    </source>
</evidence>
<dbReference type="SMART" id="SM00066">
    <property type="entry name" value="GAL4"/>
    <property type="match status" value="1"/>
</dbReference>
<feature type="region of interest" description="Disordered" evidence="2">
    <location>
        <begin position="1"/>
        <end position="30"/>
    </location>
</feature>
<evidence type="ECO:0000256" key="1">
    <source>
        <dbReference type="ARBA" id="ARBA00023242"/>
    </source>
</evidence>
<dbReference type="EMBL" id="WTXG01000015">
    <property type="protein sequence ID" value="KAI0301161.1"/>
    <property type="molecule type" value="Genomic_DNA"/>
</dbReference>
<keyword evidence="1" id="KW-0539">Nucleus</keyword>
<evidence type="ECO:0000259" key="3">
    <source>
        <dbReference type="PROSITE" id="PS50048"/>
    </source>
</evidence>
<feature type="compositionally biased region" description="Polar residues" evidence="2">
    <location>
        <begin position="105"/>
        <end position="114"/>
    </location>
</feature>
<dbReference type="GO" id="GO:0008270">
    <property type="term" value="F:zinc ion binding"/>
    <property type="evidence" value="ECO:0007669"/>
    <property type="project" value="InterPro"/>
</dbReference>
<dbReference type="InterPro" id="IPR050797">
    <property type="entry name" value="Carb_Metab_Trans_Reg"/>
</dbReference>
<dbReference type="Gene3D" id="4.10.240.10">
    <property type="entry name" value="Zn(2)-C6 fungal-type DNA-binding domain"/>
    <property type="match status" value="1"/>
</dbReference>
<dbReference type="SUPFAM" id="SSF57701">
    <property type="entry name" value="Zn2/Cys6 DNA-binding domain"/>
    <property type="match status" value="1"/>
</dbReference>
<feature type="region of interest" description="Disordered" evidence="2">
    <location>
        <begin position="85"/>
        <end position="143"/>
    </location>
</feature>
<dbReference type="CDD" id="cd12148">
    <property type="entry name" value="fungal_TF_MHR"/>
    <property type="match status" value="1"/>
</dbReference>
<dbReference type="AlphaFoldDB" id="A0AAD4QNM2"/>
<reference evidence="4" key="1">
    <citation type="journal article" date="2022" name="New Phytol.">
        <title>Evolutionary transition to the ectomycorrhizal habit in the genomes of a hyperdiverse lineage of mushroom-forming fungi.</title>
        <authorList>
            <person name="Looney B."/>
            <person name="Miyauchi S."/>
            <person name="Morin E."/>
            <person name="Drula E."/>
            <person name="Courty P.E."/>
            <person name="Kohler A."/>
            <person name="Kuo A."/>
            <person name="LaButti K."/>
            <person name="Pangilinan J."/>
            <person name="Lipzen A."/>
            <person name="Riley R."/>
            <person name="Andreopoulos W."/>
            <person name="He G."/>
            <person name="Johnson J."/>
            <person name="Nolan M."/>
            <person name="Tritt A."/>
            <person name="Barry K.W."/>
            <person name="Grigoriev I.V."/>
            <person name="Nagy L.G."/>
            <person name="Hibbett D."/>
            <person name="Henrissat B."/>
            <person name="Matheny P.B."/>
            <person name="Labbe J."/>
            <person name="Martin F.M."/>
        </authorList>
    </citation>
    <scope>NUCLEOTIDE SEQUENCE</scope>
    <source>
        <strain evidence="4">BPL690</strain>
    </source>
</reference>
<dbReference type="PANTHER" id="PTHR31668:SF4">
    <property type="entry name" value="TRANSCRIPTIONAL ACTIVATOR PROTEIN DAL81"/>
    <property type="match status" value="1"/>
</dbReference>
<dbReference type="PROSITE" id="PS00463">
    <property type="entry name" value="ZN2_CY6_FUNGAL_1"/>
    <property type="match status" value="1"/>
</dbReference>
<comment type="caution">
    <text evidence="4">The sequence shown here is derived from an EMBL/GenBank/DDBJ whole genome shotgun (WGS) entry which is preliminary data.</text>
</comment>
<dbReference type="Proteomes" id="UP001203297">
    <property type="component" value="Unassembled WGS sequence"/>
</dbReference>
<organism evidence="4 5">
    <name type="scientific">Multifurca ochricompacta</name>
    <dbReference type="NCBI Taxonomy" id="376703"/>
    <lineage>
        <taxon>Eukaryota</taxon>
        <taxon>Fungi</taxon>
        <taxon>Dikarya</taxon>
        <taxon>Basidiomycota</taxon>
        <taxon>Agaricomycotina</taxon>
        <taxon>Agaricomycetes</taxon>
        <taxon>Russulales</taxon>
        <taxon>Russulaceae</taxon>
        <taxon>Multifurca</taxon>
    </lineage>
</organism>